<evidence type="ECO:0000313" key="1">
    <source>
        <dbReference type="EMBL" id="UYV79554.1"/>
    </source>
</evidence>
<accession>A0ABY6LFC9</accession>
<organism evidence="1 2">
    <name type="scientific">Cordylochernes scorpioides</name>
    <dbReference type="NCBI Taxonomy" id="51811"/>
    <lineage>
        <taxon>Eukaryota</taxon>
        <taxon>Metazoa</taxon>
        <taxon>Ecdysozoa</taxon>
        <taxon>Arthropoda</taxon>
        <taxon>Chelicerata</taxon>
        <taxon>Arachnida</taxon>
        <taxon>Pseudoscorpiones</taxon>
        <taxon>Cheliferoidea</taxon>
        <taxon>Chernetidae</taxon>
        <taxon>Cordylochernes</taxon>
    </lineage>
</organism>
<keyword evidence="2" id="KW-1185">Reference proteome</keyword>
<sequence length="167" mass="19131">MQILAVCKYEKIACNCSMTWVQEIDMGTRDRHQTWVQKTDMSLPSYEAWPGQNKLIKRPMFVHPPLPGWQLIGETATRAQLPASNRLRAVPTVRPFNRLTSLTANVVHRFRQDGNTTVKTEYRNTDWLKPQQEVRQGCPPYHFNLSTLNISWADLGKIGGHIGGMEI</sequence>
<name>A0ABY6LFC9_9ARAC</name>
<reference evidence="1 2" key="1">
    <citation type="submission" date="2022-01" db="EMBL/GenBank/DDBJ databases">
        <title>A chromosomal length assembly of Cordylochernes scorpioides.</title>
        <authorList>
            <person name="Zeh D."/>
            <person name="Zeh J."/>
        </authorList>
    </citation>
    <scope>NUCLEOTIDE SEQUENCE [LARGE SCALE GENOMIC DNA]</scope>
    <source>
        <strain evidence="1">IN4F17</strain>
        <tissue evidence="1">Whole Body</tissue>
    </source>
</reference>
<gene>
    <name evidence="1" type="ORF">LAZ67_17003098</name>
</gene>
<dbReference type="Proteomes" id="UP001235939">
    <property type="component" value="Chromosome 17"/>
</dbReference>
<proteinExistence type="predicted"/>
<protein>
    <submittedName>
        <fullName evidence="1">Uncharacterized protein</fullName>
    </submittedName>
</protein>
<dbReference type="EMBL" id="CP092879">
    <property type="protein sequence ID" value="UYV79554.1"/>
    <property type="molecule type" value="Genomic_DNA"/>
</dbReference>
<evidence type="ECO:0000313" key="2">
    <source>
        <dbReference type="Proteomes" id="UP001235939"/>
    </source>
</evidence>